<dbReference type="GO" id="GO:0015417">
    <property type="term" value="F:ABC-type polyamine transporter activity"/>
    <property type="evidence" value="ECO:0007669"/>
    <property type="project" value="UniProtKB-EC"/>
</dbReference>
<dbReference type="PANTHER" id="PTHR42781:SF4">
    <property type="entry name" value="SPERMIDINE_PUTRESCINE IMPORT ATP-BINDING PROTEIN POTA"/>
    <property type="match status" value="1"/>
</dbReference>
<dbReference type="InterPro" id="IPR013611">
    <property type="entry name" value="Transp-assoc_OB_typ2"/>
</dbReference>
<proteinExistence type="inferred from homology"/>
<dbReference type="NCBIfam" id="TIGR01187">
    <property type="entry name" value="potA"/>
    <property type="match status" value="1"/>
</dbReference>
<dbReference type="InterPro" id="IPR027417">
    <property type="entry name" value="P-loop_NTPase"/>
</dbReference>
<dbReference type="OrthoDB" id="9802264at2"/>
<dbReference type="GO" id="GO:0005524">
    <property type="term" value="F:ATP binding"/>
    <property type="evidence" value="ECO:0007669"/>
    <property type="project" value="UniProtKB-KW"/>
</dbReference>
<name>A0A506Y7S4_9MICO</name>
<keyword evidence="10" id="KW-1185">Reference proteome</keyword>
<dbReference type="EMBL" id="VHQG01000001">
    <property type="protein sequence ID" value="TPW77923.1"/>
    <property type="molecule type" value="Genomic_DNA"/>
</dbReference>
<dbReference type="SMART" id="SM00382">
    <property type="entry name" value="AAA"/>
    <property type="match status" value="1"/>
</dbReference>
<keyword evidence="5 7" id="KW-1278">Translocase</keyword>
<evidence type="ECO:0000313" key="9">
    <source>
        <dbReference type="EMBL" id="TPW77923.1"/>
    </source>
</evidence>
<dbReference type="Pfam" id="PF00005">
    <property type="entry name" value="ABC_tran"/>
    <property type="match status" value="1"/>
</dbReference>
<dbReference type="PROSITE" id="PS00211">
    <property type="entry name" value="ABC_TRANSPORTER_1"/>
    <property type="match status" value="1"/>
</dbReference>
<dbReference type="InterPro" id="IPR050093">
    <property type="entry name" value="ABC_SmlMolc_Importer"/>
</dbReference>
<keyword evidence="2 7" id="KW-1003">Cell membrane</keyword>
<dbReference type="RefSeq" id="WP_141162448.1">
    <property type="nucleotide sequence ID" value="NZ_VHQG01000001.1"/>
</dbReference>
<feature type="domain" description="ABC transporter" evidence="8">
    <location>
        <begin position="10"/>
        <end position="240"/>
    </location>
</feature>
<dbReference type="Gene3D" id="2.40.50.140">
    <property type="entry name" value="Nucleic acid-binding proteins"/>
    <property type="match status" value="1"/>
</dbReference>
<organism evidence="9 10">
    <name type="scientific">Schumannella soli</name>
    <dbReference type="NCBI Taxonomy" id="2590779"/>
    <lineage>
        <taxon>Bacteria</taxon>
        <taxon>Bacillati</taxon>
        <taxon>Actinomycetota</taxon>
        <taxon>Actinomycetes</taxon>
        <taxon>Micrococcales</taxon>
        <taxon>Microbacteriaceae</taxon>
        <taxon>Schumannella</taxon>
    </lineage>
</organism>
<keyword evidence="3 7" id="KW-0547">Nucleotide-binding</keyword>
<dbReference type="AlphaFoldDB" id="A0A506Y7S4"/>
<evidence type="ECO:0000256" key="6">
    <source>
        <dbReference type="ARBA" id="ARBA00023136"/>
    </source>
</evidence>
<dbReference type="EC" id="7.6.2.11" evidence="7"/>
<keyword evidence="4 7" id="KW-0067">ATP-binding</keyword>
<evidence type="ECO:0000256" key="5">
    <source>
        <dbReference type="ARBA" id="ARBA00022967"/>
    </source>
</evidence>
<dbReference type="GO" id="GO:0016887">
    <property type="term" value="F:ATP hydrolysis activity"/>
    <property type="evidence" value="ECO:0007669"/>
    <property type="project" value="InterPro"/>
</dbReference>
<dbReference type="SUPFAM" id="SSF52540">
    <property type="entry name" value="P-loop containing nucleoside triphosphate hydrolases"/>
    <property type="match status" value="1"/>
</dbReference>
<dbReference type="GO" id="GO:0043190">
    <property type="term" value="C:ATP-binding cassette (ABC) transporter complex"/>
    <property type="evidence" value="ECO:0007669"/>
    <property type="project" value="InterPro"/>
</dbReference>
<dbReference type="Pfam" id="PF08402">
    <property type="entry name" value="TOBE_2"/>
    <property type="match status" value="1"/>
</dbReference>
<accession>A0A506Y7S4</accession>
<dbReference type="SUPFAM" id="SSF50331">
    <property type="entry name" value="MOP-like"/>
    <property type="match status" value="1"/>
</dbReference>
<dbReference type="Proteomes" id="UP000316252">
    <property type="component" value="Unassembled WGS sequence"/>
</dbReference>
<dbReference type="PANTHER" id="PTHR42781">
    <property type="entry name" value="SPERMIDINE/PUTRESCINE IMPORT ATP-BINDING PROTEIN POTA"/>
    <property type="match status" value="1"/>
</dbReference>
<dbReference type="InterPro" id="IPR003439">
    <property type="entry name" value="ABC_transporter-like_ATP-bd"/>
</dbReference>
<dbReference type="PROSITE" id="PS50893">
    <property type="entry name" value="ABC_TRANSPORTER_2"/>
    <property type="match status" value="1"/>
</dbReference>
<dbReference type="InterPro" id="IPR017871">
    <property type="entry name" value="ABC_transporter-like_CS"/>
</dbReference>
<keyword evidence="6 7" id="KW-0472">Membrane</keyword>
<evidence type="ECO:0000313" key="10">
    <source>
        <dbReference type="Proteomes" id="UP000316252"/>
    </source>
</evidence>
<evidence type="ECO:0000256" key="2">
    <source>
        <dbReference type="ARBA" id="ARBA00022475"/>
    </source>
</evidence>
<evidence type="ECO:0000256" key="1">
    <source>
        <dbReference type="ARBA" id="ARBA00022448"/>
    </source>
</evidence>
<gene>
    <name evidence="7" type="primary">potA</name>
    <name evidence="9" type="ORF">FJ657_04590</name>
</gene>
<comment type="similarity">
    <text evidence="7">Belongs to the ABC transporter superfamily. Spermidine/putrescine importer (TC 3.A.1.11.1) family.</text>
</comment>
<dbReference type="InterPro" id="IPR005893">
    <property type="entry name" value="PotA-like"/>
</dbReference>
<dbReference type="Gene3D" id="2.40.50.100">
    <property type="match status" value="1"/>
</dbReference>
<reference evidence="9 10" key="1">
    <citation type="submission" date="2019-06" db="EMBL/GenBank/DDBJ databases">
        <authorList>
            <person name="Li F."/>
        </authorList>
    </citation>
    <scope>NUCLEOTIDE SEQUENCE [LARGE SCALE GENOMIC DNA]</scope>
    <source>
        <strain evidence="9 10">10F1D-1</strain>
    </source>
</reference>
<dbReference type="InterPro" id="IPR003593">
    <property type="entry name" value="AAA+_ATPase"/>
</dbReference>
<evidence type="ECO:0000256" key="4">
    <source>
        <dbReference type="ARBA" id="ARBA00022840"/>
    </source>
</evidence>
<comment type="catalytic activity">
    <reaction evidence="7">
        <text>ATP + H2O + polyamine-[polyamine-binding protein]Side 1 = ADP + phosphate + polyamineSide 2 + [polyamine-binding protein]Side 1.</text>
        <dbReference type="EC" id="7.6.2.11"/>
    </reaction>
</comment>
<evidence type="ECO:0000256" key="3">
    <source>
        <dbReference type="ARBA" id="ARBA00022741"/>
    </source>
</evidence>
<dbReference type="InterPro" id="IPR008995">
    <property type="entry name" value="Mo/tungstate-bd_C_term_dom"/>
</dbReference>
<comment type="subunit">
    <text evidence="7">The complex is composed of two ATP-binding proteins (PotA), two transmembrane proteins (PotB and PotC) and a solute-binding protein (PotD).</text>
</comment>
<dbReference type="Gene3D" id="3.40.50.300">
    <property type="entry name" value="P-loop containing nucleotide triphosphate hydrolases"/>
    <property type="match status" value="1"/>
</dbReference>
<protein>
    <recommendedName>
        <fullName evidence="7">Spermidine/putrescine import ATP-binding protein PotA</fullName>
        <ecNumber evidence="7">7.6.2.11</ecNumber>
    </recommendedName>
</protein>
<comment type="function">
    <text evidence="7">Part of the ABC transporter complex PotABCD involved in spermidine/putrescine import. Responsible for energy coupling to the transport system.</text>
</comment>
<dbReference type="InterPro" id="IPR012340">
    <property type="entry name" value="NA-bd_OB-fold"/>
</dbReference>
<comment type="caution">
    <text evidence="9">The sequence shown here is derived from an EMBL/GenBank/DDBJ whole genome shotgun (WGS) entry which is preliminary data.</text>
</comment>
<sequence>MTETPAPVAVRLRGITKTFGSNTVVRPLDLDIRDGEFFSILGPSGCGKTTLMRMITGFESPTDGSVELAGRDVSKVPTRDRDLNMLFQSYALFPHLSVYENVAFELRVRRTPKAELDTRVREALELVRLADFGDRKPNELSGGQRQRVALARAVVGRPAVVLLDEPLGALDQKLRKEMQFELKRMQREVGITFIYVTHDQEEALTMSDRIAVMSEGRVLQVASPIDIYDAPASRFVAGFIGSCNLIPARLEAGRAVTSGAGAIPADTAEAATRGLADGAEVVVAVRPERVTLHADPAAAPAGAVRGVISARVFLGDEWTVHVDAQGLTLTVQVPSGETGAALAALADGAEVAVSWTTAAGRILPAVDQTSGDAAGATATVTAGPTSEGAAA</sequence>
<dbReference type="FunFam" id="3.40.50.300:FF:000042">
    <property type="entry name" value="Maltose/maltodextrin ABC transporter, ATP-binding protein"/>
    <property type="match status" value="1"/>
</dbReference>
<keyword evidence="1 7" id="KW-0813">Transport</keyword>
<evidence type="ECO:0000256" key="7">
    <source>
        <dbReference type="RuleBase" id="RU364083"/>
    </source>
</evidence>
<evidence type="ECO:0000259" key="8">
    <source>
        <dbReference type="PROSITE" id="PS50893"/>
    </source>
</evidence>